<dbReference type="EC" id="1.4.99.6" evidence="3"/>
<evidence type="ECO:0000313" key="3">
    <source>
        <dbReference type="EMBL" id="CAB3678167.1"/>
    </source>
</evidence>
<dbReference type="SUPFAM" id="SSF51905">
    <property type="entry name" value="FAD/NAD(P)-binding domain"/>
    <property type="match status" value="1"/>
</dbReference>
<feature type="domain" description="FAD dependent oxidoreductase" evidence="2">
    <location>
        <begin position="7"/>
        <end position="365"/>
    </location>
</feature>
<keyword evidence="1 3" id="KW-0560">Oxidoreductase</keyword>
<gene>
    <name evidence="3" type="primary">dauA_2</name>
    <name evidence="3" type="ORF">LMG3441_01439</name>
</gene>
<dbReference type="Gene3D" id="3.30.9.10">
    <property type="entry name" value="D-Amino Acid Oxidase, subunit A, domain 2"/>
    <property type="match status" value="1"/>
</dbReference>
<proteinExistence type="predicted"/>
<reference evidence="3 4" key="1">
    <citation type="submission" date="2020-04" db="EMBL/GenBank/DDBJ databases">
        <authorList>
            <person name="De Canck E."/>
        </authorList>
    </citation>
    <scope>NUCLEOTIDE SEQUENCE [LARGE SCALE GENOMIC DNA]</scope>
    <source>
        <strain evidence="3 4">LMG 3441</strain>
    </source>
</reference>
<evidence type="ECO:0000259" key="2">
    <source>
        <dbReference type="Pfam" id="PF01266"/>
    </source>
</evidence>
<dbReference type="Gene3D" id="3.50.50.60">
    <property type="entry name" value="FAD/NAD(P)-binding domain"/>
    <property type="match status" value="1"/>
</dbReference>
<dbReference type="PANTHER" id="PTHR13847">
    <property type="entry name" value="SARCOSINE DEHYDROGENASE-RELATED"/>
    <property type="match status" value="1"/>
</dbReference>
<dbReference type="Pfam" id="PF01266">
    <property type="entry name" value="DAO"/>
    <property type="match status" value="1"/>
</dbReference>
<protein>
    <submittedName>
        <fullName evidence="3">FAD-dependent catabolic D-arginine dehydrogenase DauA</fullName>
        <ecNumber evidence="3">1.4.99.6</ecNumber>
    </submittedName>
</protein>
<name>A0A6S6ZFT1_9BURK</name>
<keyword evidence="4" id="KW-1185">Reference proteome</keyword>
<accession>A0A6S6ZFT1</accession>
<dbReference type="Proteomes" id="UP000494269">
    <property type="component" value="Unassembled WGS sequence"/>
</dbReference>
<evidence type="ECO:0000313" key="4">
    <source>
        <dbReference type="Proteomes" id="UP000494269"/>
    </source>
</evidence>
<dbReference type="EMBL" id="CADIJQ010000001">
    <property type="protein sequence ID" value="CAB3678167.1"/>
    <property type="molecule type" value="Genomic_DNA"/>
</dbReference>
<dbReference type="InterPro" id="IPR006076">
    <property type="entry name" value="FAD-dep_OxRdtase"/>
</dbReference>
<sequence>MSTQQFDVVIVGAGIAGASLAYRLAAETEPPPRVPLRVPLRVLLLERESQPGYHSTGRSAAMFMETYGTPQIQALTRASRAFYEQPPAGFSEHPILQDRGCLYIASQAQRDMLIHSFEAARALAGNVELLDGDDALARVPCLRPEAVAGGAMFEPDARDLDVHALHQGFLAGARRHGAVLHCHAEVASGAQQGDGRWALTLTDGTHLDAGIVVNAAGAWADEVAKRCGVAPVGLQPCRRSAFTFAAPEGVDCTAWPAVVGIDESFYFKPDAGQLLGSPANADPVDAHDVVAEELDVATGIYHIEEATTLTIRRPAHVWAGLRSFVPDGDLVVGFDAAQPGFFWLAAQGGYGIQSAAGVSAMAAALLTGQPLPDALIDEGVAPSLLSPMRLRKAPGG</sequence>
<dbReference type="PANTHER" id="PTHR13847:SF287">
    <property type="entry name" value="FAD-DEPENDENT OXIDOREDUCTASE DOMAIN-CONTAINING PROTEIN 1"/>
    <property type="match status" value="1"/>
</dbReference>
<organism evidence="3 4">
    <name type="scientific">Achromobacter kerstersii</name>
    <dbReference type="NCBI Taxonomy" id="1353890"/>
    <lineage>
        <taxon>Bacteria</taxon>
        <taxon>Pseudomonadati</taxon>
        <taxon>Pseudomonadota</taxon>
        <taxon>Betaproteobacteria</taxon>
        <taxon>Burkholderiales</taxon>
        <taxon>Alcaligenaceae</taxon>
        <taxon>Achromobacter</taxon>
    </lineage>
</organism>
<dbReference type="AlphaFoldDB" id="A0A6S6ZFT1"/>
<evidence type="ECO:0000256" key="1">
    <source>
        <dbReference type="ARBA" id="ARBA00023002"/>
    </source>
</evidence>
<dbReference type="GO" id="GO:0016491">
    <property type="term" value="F:oxidoreductase activity"/>
    <property type="evidence" value="ECO:0007669"/>
    <property type="project" value="UniProtKB-KW"/>
</dbReference>
<dbReference type="InterPro" id="IPR036188">
    <property type="entry name" value="FAD/NAD-bd_sf"/>
</dbReference>
<dbReference type="GO" id="GO:0005737">
    <property type="term" value="C:cytoplasm"/>
    <property type="evidence" value="ECO:0007669"/>
    <property type="project" value="TreeGrafter"/>
</dbReference>